<reference evidence="2 3" key="1">
    <citation type="submission" date="2019-03" db="EMBL/GenBank/DDBJ databases">
        <title>Genomics of glacier-inhabiting Cryobacterium strains.</title>
        <authorList>
            <person name="Liu Q."/>
            <person name="Xin Y.-H."/>
        </authorList>
    </citation>
    <scope>NUCLEOTIDE SEQUENCE [LARGE SCALE GENOMIC DNA]</scope>
    <source>
        <strain evidence="2 3">RHLT2-21</strain>
    </source>
</reference>
<dbReference type="Proteomes" id="UP000297643">
    <property type="component" value="Unassembled WGS sequence"/>
</dbReference>
<keyword evidence="3" id="KW-1185">Reference proteome</keyword>
<proteinExistence type="predicted"/>
<dbReference type="EMBL" id="SOFM01000050">
    <property type="protein sequence ID" value="TFB99651.1"/>
    <property type="molecule type" value="Genomic_DNA"/>
</dbReference>
<comment type="caution">
    <text evidence="2">The sequence shown here is derived from an EMBL/GenBank/DDBJ whole genome shotgun (WGS) entry which is preliminary data.</text>
</comment>
<feature type="region of interest" description="Disordered" evidence="1">
    <location>
        <begin position="1"/>
        <end position="39"/>
    </location>
</feature>
<protein>
    <submittedName>
        <fullName evidence="2">Uncharacterized protein</fullName>
    </submittedName>
</protein>
<feature type="region of interest" description="Disordered" evidence="1">
    <location>
        <begin position="126"/>
        <end position="145"/>
    </location>
</feature>
<accession>A0A4R8W0E0</accession>
<dbReference type="AlphaFoldDB" id="A0A4R8W0E0"/>
<evidence type="ECO:0000313" key="2">
    <source>
        <dbReference type="EMBL" id="TFB99651.1"/>
    </source>
</evidence>
<evidence type="ECO:0000256" key="1">
    <source>
        <dbReference type="SAM" id="MobiDB-lite"/>
    </source>
</evidence>
<sequence>MARSPQIVQGVAVDSKAVDSESSATVPDNSSKKGTPEAKLTGSVSAEILLWCSRISGRVRHTSGAINLAGWTCRWTPTWPRSSRLSPWLKPWPAARPSLRFSFEAMIDRYEEILAHVAVTPADHAHDDVPRLKDQDCDVRERQQI</sequence>
<feature type="compositionally biased region" description="Polar residues" evidence="1">
    <location>
        <begin position="20"/>
        <end position="29"/>
    </location>
</feature>
<organism evidence="2 3">
    <name type="scientific">Cryobacterium mannosilyticum</name>
    <dbReference type="NCBI Taxonomy" id="1259190"/>
    <lineage>
        <taxon>Bacteria</taxon>
        <taxon>Bacillati</taxon>
        <taxon>Actinomycetota</taxon>
        <taxon>Actinomycetes</taxon>
        <taxon>Micrococcales</taxon>
        <taxon>Microbacteriaceae</taxon>
        <taxon>Cryobacterium</taxon>
    </lineage>
</organism>
<gene>
    <name evidence="2" type="ORF">E3O32_16500</name>
</gene>
<evidence type="ECO:0000313" key="3">
    <source>
        <dbReference type="Proteomes" id="UP000297643"/>
    </source>
</evidence>
<name>A0A4R8W0E0_9MICO</name>